<protein>
    <submittedName>
        <fullName evidence="2">Uncharacterized protein</fullName>
    </submittedName>
</protein>
<keyword evidence="3" id="KW-1185">Reference proteome</keyword>
<proteinExistence type="predicted"/>
<feature type="compositionally biased region" description="Pro residues" evidence="1">
    <location>
        <begin position="118"/>
        <end position="128"/>
    </location>
</feature>
<evidence type="ECO:0000256" key="1">
    <source>
        <dbReference type="SAM" id="MobiDB-lite"/>
    </source>
</evidence>
<dbReference type="EMBL" id="MU004242">
    <property type="protein sequence ID" value="KAF2664615.1"/>
    <property type="molecule type" value="Genomic_DNA"/>
</dbReference>
<name>A0A6A6TWZ0_9PEZI</name>
<feature type="region of interest" description="Disordered" evidence="1">
    <location>
        <begin position="23"/>
        <end position="128"/>
    </location>
</feature>
<accession>A0A6A6TWZ0</accession>
<dbReference type="Proteomes" id="UP000799302">
    <property type="component" value="Unassembled WGS sequence"/>
</dbReference>
<feature type="compositionally biased region" description="Polar residues" evidence="1">
    <location>
        <begin position="75"/>
        <end position="96"/>
    </location>
</feature>
<organism evidence="2 3">
    <name type="scientific">Microthyrium microscopicum</name>
    <dbReference type="NCBI Taxonomy" id="703497"/>
    <lineage>
        <taxon>Eukaryota</taxon>
        <taxon>Fungi</taxon>
        <taxon>Dikarya</taxon>
        <taxon>Ascomycota</taxon>
        <taxon>Pezizomycotina</taxon>
        <taxon>Dothideomycetes</taxon>
        <taxon>Dothideomycetes incertae sedis</taxon>
        <taxon>Microthyriales</taxon>
        <taxon>Microthyriaceae</taxon>
        <taxon>Microthyrium</taxon>
    </lineage>
</organism>
<dbReference type="OrthoDB" id="5590473at2759"/>
<gene>
    <name evidence="2" type="ORF">BT63DRAFT_417969</name>
</gene>
<feature type="compositionally biased region" description="Low complexity" evidence="1">
    <location>
        <begin position="50"/>
        <end position="67"/>
    </location>
</feature>
<reference evidence="2" key="1">
    <citation type="journal article" date="2020" name="Stud. Mycol.">
        <title>101 Dothideomycetes genomes: a test case for predicting lifestyles and emergence of pathogens.</title>
        <authorList>
            <person name="Haridas S."/>
            <person name="Albert R."/>
            <person name="Binder M."/>
            <person name="Bloem J."/>
            <person name="Labutti K."/>
            <person name="Salamov A."/>
            <person name="Andreopoulos B."/>
            <person name="Baker S."/>
            <person name="Barry K."/>
            <person name="Bills G."/>
            <person name="Bluhm B."/>
            <person name="Cannon C."/>
            <person name="Castanera R."/>
            <person name="Culley D."/>
            <person name="Daum C."/>
            <person name="Ezra D."/>
            <person name="Gonzalez J."/>
            <person name="Henrissat B."/>
            <person name="Kuo A."/>
            <person name="Liang C."/>
            <person name="Lipzen A."/>
            <person name="Lutzoni F."/>
            <person name="Magnuson J."/>
            <person name="Mondo S."/>
            <person name="Nolan M."/>
            <person name="Ohm R."/>
            <person name="Pangilinan J."/>
            <person name="Park H.-J."/>
            <person name="Ramirez L."/>
            <person name="Alfaro M."/>
            <person name="Sun H."/>
            <person name="Tritt A."/>
            <person name="Yoshinaga Y."/>
            <person name="Zwiers L.-H."/>
            <person name="Turgeon B."/>
            <person name="Goodwin S."/>
            <person name="Spatafora J."/>
            <person name="Crous P."/>
            <person name="Grigoriev I."/>
        </authorList>
    </citation>
    <scope>NUCLEOTIDE SEQUENCE</scope>
    <source>
        <strain evidence="2">CBS 115976</strain>
    </source>
</reference>
<evidence type="ECO:0000313" key="3">
    <source>
        <dbReference type="Proteomes" id="UP000799302"/>
    </source>
</evidence>
<dbReference type="AlphaFoldDB" id="A0A6A6TWZ0"/>
<sequence length="420" mass="46867">MAWSFPPTSAMVAGVLPTPELISESFSTDDEKVAPKPVSTPVPVEERVLPKPSSTTSQTKSAQTMSAKQPPPARQPTSAKQPKTEKQPSPTKQPTSAAIPIAIPSNSRLPPFLMPQHLPSPPVTPSPPKTSKLPVFEATVHVSDTSHEIYNPSRLVKGPGSFLPLQNPRDQPRKTYRLEDIEAWRRKSRIDRNVEFLMKLAIDFPENQFAITRLVTYAKLPPGIHPPRPIHVFVDWSNIWIGFQAKLKCLVGKSFHSSLPAVLKDMSFESLALLLQRERPVERRVIAASDDLHALKSADLIGYDVHLLKRVVGKDPHNPMRQCEQGVDEVLQLAIMWSIAEYEPSTLVLATGDGANSEFSEGFVKCIQLAMRRGWRVELIAWGESIAAAYTNVSWINRYPVGQYRVILLDDYVEWLIESA</sequence>
<dbReference type="Gene3D" id="3.40.50.1010">
    <property type="entry name" value="5'-nuclease"/>
    <property type="match status" value="1"/>
</dbReference>
<dbReference type="CDD" id="cd18724">
    <property type="entry name" value="PIN_LabA-like"/>
    <property type="match status" value="1"/>
</dbReference>
<evidence type="ECO:0000313" key="2">
    <source>
        <dbReference type="EMBL" id="KAF2664615.1"/>
    </source>
</evidence>